<dbReference type="Gene3D" id="1.20.1560.10">
    <property type="entry name" value="ABC transporter type 1, transmembrane domain"/>
    <property type="match status" value="2"/>
</dbReference>
<evidence type="ECO:0000256" key="5">
    <source>
        <dbReference type="ARBA" id="ARBA00022737"/>
    </source>
</evidence>
<evidence type="ECO:0000256" key="3">
    <source>
        <dbReference type="ARBA" id="ARBA00022448"/>
    </source>
</evidence>
<feature type="transmembrane region" description="Helical" evidence="10">
    <location>
        <begin position="106"/>
        <end position="127"/>
    </location>
</feature>
<dbReference type="GO" id="GO:0005524">
    <property type="term" value="F:ATP binding"/>
    <property type="evidence" value="ECO:0007669"/>
    <property type="project" value="UniProtKB-KW"/>
</dbReference>
<dbReference type="GO" id="GO:0140359">
    <property type="term" value="F:ABC-type transporter activity"/>
    <property type="evidence" value="ECO:0007669"/>
    <property type="project" value="InterPro"/>
</dbReference>
<protein>
    <recommendedName>
        <fullName evidence="15">ABCC1</fullName>
    </recommendedName>
</protein>
<evidence type="ECO:0000313" key="14">
    <source>
        <dbReference type="Proteomes" id="UP000507470"/>
    </source>
</evidence>
<dbReference type="CDD" id="cd18603">
    <property type="entry name" value="ABC_6TM_MRP1_2_3_6_D2_like"/>
    <property type="match status" value="1"/>
</dbReference>
<feature type="transmembrane region" description="Helical" evidence="10">
    <location>
        <begin position="271"/>
        <end position="292"/>
    </location>
</feature>
<keyword evidence="9 10" id="KW-0472">Membrane</keyword>
<dbReference type="CDD" id="cd03250">
    <property type="entry name" value="ABCC_MRP_domain1"/>
    <property type="match status" value="1"/>
</dbReference>
<gene>
    <name evidence="13" type="ORF">MCOR_9631</name>
</gene>
<feature type="transmembrane region" description="Helical" evidence="10">
    <location>
        <begin position="372"/>
        <end position="391"/>
    </location>
</feature>
<name>A0A6J8AN56_MYTCO</name>
<evidence type="ECO:0000259" key="12">
    <source>
        <dbReference type="PROSITE" id="PS50929"/>
    </source>
</evidence>
<keyword evidence="14" id="KW-1185">Reference proteome</keyword>
<evidence type="ECO:0000259" key="11">
    <source>
        <dbReference type="PROSITE" id="PS50893"/>
    </source>
</evidence>
<dbReference type="PANTHER" id="PTHR24223">
    <property type="entry name" value="ATP-BINDING CASSETTE SUB-FAMILY C"/>
    <property type="match status" value="1"/>
</dbReference>
<feature type="domain" description="ABC transmembrane type-1" evidence="12">
    <location>
        <begin position="1038"/>
        <end position="1267"/>
    </location>
</feature>
<dbReference type="InterPro" id="IPR011527">
    <property type="entry name" value="ABC1_TM_dom"/>
</dbReference>
<dbReference type="InterPro" id="IPR050173">
    <property type="entry name" value="ABC_transporter_C-like"/>
</dbReference>
<dbReference type="OrthoDB" id="6500128at2759"/>
<feature type="transmembrane region" description="Helical" evidence="10">
    <location>
        <begin position="12"/>
        <end position="32"/>
    </location>
</feature>
<dbReference type="Pfam" id="PF00005">
    <property type="entry name" value="ABC_tran"/>
    <property type="match status" value="2"/>
</dbReference>
<evidence type="ECO:0000256" key="1">
    <source>
        <dbReference type="ARBA" id="ARBA00004128"/>
    </source>
</evidence>
<evidence type="ECO:0000256" key="10">
    <source>
        <dbReference type="SAM" id="Phobius"/>
    </source>
</evidence>
<dbReference type="PROSITE" id="PS00211">
    <property type="entry name" value="ABC_TRANSPORTER_1"/>
    <property type="match status" value="2"/>
</dbReference>
<sequence length="1544" mass="174755">MDSAYLSLFEKSLLQSSPCFLLLLGAPLRVFHFGWRNSPKRINTLGNILTVLIAVLTLGVLALNIHGILEGDPSLTELFPVLVIITMALEAYLSRTKKTSRPRSKLFSLLLLMLFLSVFLRLCFSSLQEGVNFRVPEDELSKTNISVLSSLTFSWVEPLLIKGRDNSLKLTDLPPFAPSSTTKTCMANFEKYWTKEVTRANSEKKDKHLDKKKIPKARLLTCICKASGPQLLLSALNKLITHGTDIAHPFTLTLLLACISSESPEETRKGYMYAFCIFGIELIRIFALFHHIHMTQEAGRKNELALTVAIYKKILRLSNTSRKSSTVGEIINLLSVDAGKIGACMWSINDVWAVPLVFCTCFYITWRTLGNAVVIGVGALVVLMPVFSIFIKKSHAFHVLKKSFTDARIKMMNEILNGIRVMKMYAWEESFMQRITEIRDKELNMRQKTKRMETFQHALSSSTPFMISFCTFGSYVFLYPNDAMSAEKIFLFTWMFRNLHWALHAVTHTINNFNQAYVSYQRIENFLNNEEIDDDFITRSKETKYGITLNDGNFKWDKTAETILKDINLKIPEGSLIAVVGSVGSGKSSFLTSLLGEMETDTANINVKGSIAYVAQQAWIMNATLQDNVLFGDKLKQKTYEQIIDATSLRKDLEMFAAGDQTEIGEKGINLSGGQKQRVSLARALYKDADIYLLDDPLSAVDSHVGKHIFDSVIGPSGILKDKTRILVTHGLSFLRNMDMIITLVDGKIGEIGSFTELIGHDGAFAKFLKIYMIEELTCGDPEEEQEALELTEEVASELERSGSSSVLMRQLSEIAHLKRMESCEDESYKSRPSLLRRQSERPSLLRRHSEIYKKTTENGLENETVEKFVLKKNFLRQQSADIHSTTKYLNSSLHEKLHNTSNQHLQWLEDINMYNPDPLEDIINDICVEDERENSVLNRQSLRCLSRQASKCNITNDNEKCTKATLIEDETIESGTVKVSVIMSYVRAIGIKLCIIALAFNMAHYVAEIYLDVWLSKITDDASSDEKDRPSIKMRVGILILITEQLVEVAMINGARKLHTSLLNNVLMSPMSFFDSTPLGRIINRFSKDIESIDEDIIFMFKDVVVSGFYFIMSVMAMCSGTPHMILVVVPISLAFWYIQRTTVPTRRQLQRLCSAARSPIYSHMGETISGCSTIRAYQQESRFIQELINRCDDYSNCVNLIWSTGKWTHIRNDFLGAIVVFCACMFSLIGKDHLSVGIVALTFTYAYKMKDLIRWFMMNYANFETNIVSIERVTEFIETPKEALWRIQETKPKPTWPDEGRVEMNDYGVRYREDLDLVLKGITCKILPCEKIGIVGRTGAGKSSLTMALFRILEPAQGNIIIDGVNISTIGLHDLRSKITIIPQDPVLFCGSIRMNLDPFDVFSTENIWRALEHAHLKDFVQGLEDGMDHQCSEGGENLSVGQRQLVCLARALLRKTKILVLDEATAAVDLKTDELIQNTIRREFADCTVLTIAHRLNTIMDYTRVMVLETGRIKEFDSPTNLIQNNDSVFYSMAKNAGLVK</sequence>
<evidence type="ECO:0000256" key="2">
    <source>
        <dbReference type="ARBA" id="ARBA00009726"/>
    </source>
</evidence>
<reference evidence="13 14" key="1">
    <citation type="submission" date="2020-06" db="EMBL/GenBank/DDBJ databases">
        <authorList>
            <person name="Li R."/>
            <person name="Bekaert M."/>
        </authorList>
    </citation>
    <scope>NUCLEOTIDE SEQUENCE [LARGE SCALE GENOMIC DNA]</scope>
    <source>
        <strain evidence="14">wild</strain>
    </source>
</reference>
<dbReference type="GO" id="GO:0005774">
    <property type="term" value="C:vacuolar membrane"/>
    <property type="evidence" value="ECO:0007669"/>
    <property type="project" value="UniProtKB-SubCell"/>
</dbReference>
<evidence type="ECO:0000256" key="6">
    <source>
        <dbReference type="ARBA" id="ARBA00022741"/>
    </source>
</evidence>
<dbReference type="SUPFAM" id="SSF52540">
    <property type="entry name" value="P-loop containing nucleoside triphosphate hydrolases"/>
    <property type="match status" value="2"/>
</dbReference>
<feature type="transmembrane region" description="Helical" evidence="10">
    <location>
        <begin position="1216"/>
        <end position="1232"/>
    </location>
</feature>
<dbReference type="Proteomes" id="UP000507470">
    <property type="component" value="Unassembled WGS sequence"/>
</dbReference>
<evidence type="ECO:0000313" key="13">
    <source>
        <dbReference type="EMBL" id="CAC5371018.1"/>
    </source>
</evidence>
<dbReference type="PANTHER" id="PTHR24223:SF443">
    <property type="entry name" value="MULTIDRUG-RESISTANCE LIKE PROTEIN 1, ISOFORM I"/>
    <property type="match status" value="1"/>
</dbReference>
<keyword evidence="7" id="KW-0067">ATP-binding</keyword>
<evidence type="ECO:0000256" key="8">
    <source>
        <dbReference type="ARBA" id="ARBA00022989"/>
    </source>
</evidence>
<keyword evidence="6" id="KW-0547">Nucleotide-binding</keyword>
<keyword evidence="3" id="KW-0813">Transport</keyword>
<evidence type="ECO:0000256" key="9">
    <source>
        <dbReference type="ARBA" id="ARBA00023136"/>
    </source>
</evidence>
<feature type="domain" description="ABC transmembrane type-1" evidence="12">
    <location>
        <begin position="219"/>
        <end position="515"/>
    </location>
</feature>
<evidence type="ECO:0000256" key="7">
    <source>
        <dbReference type="ARBA" id="ARBA00022840"/>
    </source>
</evidence>
<dbReference type="EMBL" id="CACVKT020001743">
    <property type="protein sequence ID" value="CAC5371018.1"/>
    <property type="molecule type" value="Genomic_DNA"/>
</dbReference>
<dbReference type="PROSITE" id="PS50893">
    <property type="entry name" value="ABC_TRANSPORTER_2"/>
    <property type="match status" value="2"/>
</dbReference>
<dbReference type="CDD" id="cd03244">
    <property type="entry name" value="ABCC_MRP_domain2"/>
    <property type="match status" value="1"/>
</dbReference>
<dbReference type="FunFam" id="1.20.1560.10:FF:000006">
    <property type="entry name" value="ATP-binding cassette, sub-family C (CFTR/MRP), member 9"/>
    <property type="match status" value="1"/>
</dbReference>
<organism evidence="13 14">
    <name type="scientific">Mytilus coruscus</name>
    <name type="common">Sea mussel</name>
    <dbReference type="NCBI Taxonomy" id="42192"/>
    <lineage>
        <taxon>Eukaryota</taxon>
        <taxon>Metazoa</taxon>
        <taxon>Spiralia</taxon>
        <taxon>Lophotrochozoa</taxon>
        <taxon>Mollusca</taxon>
        <taxon>Bivalvia</taxon>
        <taxon>Autobranchia</taxon>
        <taxon>Pteriomorphia</taxon>
        <taxon>Mytilida</taxon>
        <taxon>Mytiloidea</taxon>
        <taxon>Mytilidae</taxon>
        <taxon>Mytilinae</taxon>
        <taxon>Mytilus</taxon>
    </lineage>
</organism>
<dbReference type="InterPro" id="IPR036640">
    <property type="entry name" value="ABC1_TM_sf"/>
</dbReference>
<keyword evidence="5" id="KW-0677">Repeat</keyword>
<keyword evidence="4 10" id="KW-0812">Transmembrane</keyword>
<feature type="transmembrane region" description="Helical" evidence="10">
    <location>
        <begin position="1110"/>
        <end position="1140"/>
    </location>
</feature>
<dbReference type="InterPro" id="IPR027417">
    <property type="entry name" value="P-loop_NTPase"/>
</dbReference>
<dbReference type="SUPFAM" id="SSF90123">
    <property type="entry name" value="ABC transporter transmembrane region"/>
    <property type="match status" value="2"/>
</dbReference>
<evidence type="ECO:0000256" key="4">
    <source>
        <dbReference type="ARBA" id="ARBA00022692"/>
    </source>
</evidence>
<dbReference type="InterPro" id="IPR003593">
    <property type="entry name" value="AAA+_ATPase"/>
</dbReference>
<keyword evidence="8 10" id="KW-1133">Transmembrane helix</keyword>
<dbReference type="InterPro" id="IPR017871">
    <property type="entry name" value="ABC_transporter-like_CS"/>
</dbReference>
<feature type="transmembrane region" description="Helical" evidence="10">
    <location>
        <begin position="78"/>
        <end position="94"/>
    </location>
</feature>
<dbReference type="PROSITE" id="PS50929">
    <property type="entry name" value="ABC_TM1F"/>
    <property type="match status" value="2"/>
</dbReference>
<feature type="domain" description="ABC transporter" evidence="11">
    <location>
        <begin position="1304"/>
        <end position="1538"/>
    </location>
</feature>
<accession>A0A6J8AN56</accession>
<dbReference type="InterPro" id="IPR003439">
    <property type="entry name" value="ABC_transporter-like_ATP-bd"/>
</dbReference>
<proteinExistence type="inferred from homology"/>
<comment type="similarity">
    <text evidence="2">Belongs to the ABC transporter superfamily. ABCC family. Conjugate transporter (TC 3.A.1.208) subfamily.</text>
</comment>
<evidence type="ECO:0008006" key="15">
    <source>
        <dbReference type="Google" id="ProtNLM"/>
    </source>
</evidence>
<comment type="subcellular location">
    <subcellularLocation>
        <location evidence="1">Vacuole membrane</location>
        <topology evidence="1">Multi-pass membrane protein</topology>
    </subcellularLocation>
</comment>
<dbReference type="FunFam" id="3.40.50.300:FF:000074">
    <property type="entry name" value="Multidrug resistance-associated protein 5 isoform 1"/>
    <property type="match status" value="1"/>
</dbReference>
<dbReference type="Gene3D" id="3.40.50.300">
    <property type="entry name" value="P-loop containing nucleotide triphosphate hydrolases"/>
    <property type="match status" value="2"/>
</dbReference>
<dbReference type="SMART" id="SM00382">
    <property type="entry name" value="AAA"/>
    <property type="match status" value="2"/>
</dbReference>
<feature type="domain" description="ABC transporter" evidence="11">
    <location>
        <begin position="547"/>
        <end position="771"/>
    </location>
</feature>
<dbReference type="FunFam" id="1.20.1560.10:FF:000010">
    <property type="entry name" value="Multidrug resistance-associated ABC transporter"/>
    <property type="match status" value="1"/>
</dbReference>
<dbReference type="GO" id="GO:0016887">
    <property type="term" value="F:ATP hydrolysis activity"/>
    <property type="evidence" value="ECO:0007669"/>
    <property type="project" value="InterPro"/>
</dbReference>
<dbReference type="FunFam" id="3.40.50.300:FF:000293">
    <property type="entry name" value="ATP binding cassette subfamily C member 1"/>
    <property type="match status" value="1"/>
</dbReference>
<feature type="transmembrane region" description="Helical" evidence="10">
    <location>
        <begin position="44"/>
        <end position="66"/>
    </location>
</feature>
<dbReference type="Pfam" id="PF00664">
    <property type="entry name" value="ABC_membrane"/>
    <property type="match status" value="2"/>
</dbReference>